<name>A0A9J6A8J1_SOLCO</name>
<dbReference type="AlphaFoldDB" id="A0A9J6A8J1"/>
<accession>A0A9J6A8J1</accession>
<keyword evidence="2" id="KW-1185">Reference proteome</keyword>
<dbReference type="Proteomes" id="UP000824120">
    <property type="component" value="Chromosome 2"/>
</dbReference>
<gene>
    <name evidence="1" type="ORF">H5410_005954</name>
</gene>
<comment type="caution">
    <text evidence="1">The sequence shown here is derived from an EMBL/GenBank/DDBJ whole genome shotgun (WGS) entry which is preliminary data.</text>
</comment>
<organism evidence="1 2">
    <name type="scientific">Solanum commersonii</name>
    <name type="common">Commerson's wild potato</name>
    <name type="synonym">Commerson's nightshade</name>
    <dbReference type="NCBI Taxonomy" id="4109"/>
    <lineage>
        <taxon>Eukaryota</taxon>
        <taxon>Viridiplantae</taxon>
        <taxon>Streptophyta</taxon>
        <taxon>Embryophyta</taxon>
        <taxon>Tracheophyta</taxon>
        <taxon>Spermatophyta</taxon>
        <taxon>Magnoliopsida</taxon>
        <taxon>eudicotyledons</taxon>
        <taxon>Gunneridae</taxon>
        <taxon>Pentapetalae</taxon>
        <taxon>asterids</taxon>
        <taxon>lamiids</taxon>
        <taxon>Solanales</taxon>
        <taxon>Solanaceae</taxon>
        <taxon>Solanoideae</taxon>
        <taxon>Solaneae</taxon>
        <taxon>Solanum</taxon>
    </lineage>
</organism>
<protein>
    <submittedName>
        <fullName evidence="1">Uncharacterized protein</fullName>
    </submittedName>
</protein>
<proteinExistence type="predicted"/>
<dbReference type="EMBL" id="JACXVP010000002">
    <property type="protein sequence ID" value="KAG5620736.1"/>
    <property type="molecule type" value="Genomic_DNA"/>
</dbReference>
<sequence length="60" mass="6833">MTKLIADEFAGVDLFIEYPNSIELLTLSTSLLWEILKARNSLCFNGDHYEPIDIVNKGFI</sequence>
<evidence type="ECO:0000313" key="2">
    <source>
        <dbReference type="Proteomes" id="UP000824120"/>
    </source>
</evidence>
<evidence type="ECO:0000313" key="1">
    <source>
        <dbReference type="EMBL" id="KAG5620736.1"/>
    </source>
</evidence>
<reference evidence="1 2" key="1">
    <citation type="submission" date="2020-09" db="EMBL/GenBank/DDBJ databases">
        <title>De no assembly of potato wild relative species, Solanum commersonii.</title>
        <authorList>
            <person name="Cho K."/>
        </authorList>
    </citation>
    <scope>NUCLEOTIDE SEQUENCE [LARGE SCALE GENOMIC DNA]</scope>
    <source>
        <strain evidence="1">LZ3.2</strain>
        <tissue evidence="1">Leaf</tissue>
    </source>
</reference>